<organism evidence="1 2">
    <name type="scientific">Hyalomma asiaticum</name>
    <name type="common">Tick</name>
    <dbReference type="NCBI Taxonomy" id="266040"/>
    <lineage>
        <taxon>Eukaryota</taxon>
        <taxon>Metazoa</taxon>
        <taxon>Ecdysozoa</taxon>
        <taxon>Arthropoda</taxon>
        <taxon>Chelicerata</taxon>
        <taxon>Arachnida</taxon>
        <taxon>Acari</taxon>
        <taxon>Parasitiformes</taxon>
        <taxon>Ixodida</taxon>
        <taxon>Ixodoidea</taxon>
        <taxon>Ixodidae</taxon>
        <taxon>Hyalomminae</taxon>
        <taxon>Hyalomma</taxon>
    </lineage>
</organism>
<protein>
    <submittedName>
        <fullName evidence="1">Uncharacterized protein</fullName>
    </submittedName>
</protein>
<reference evidence="1" key="1">
    <citation type="submission" date="2020-05" db="EMBL/GenBank/DDBJ databases">
        <title>Large-scale comparative analyses of tick genomes elucidate their genetic diversity and vector capacities.</title>
        <authorList>
            <person name="Jia N."/>
            <person name="Wang J."/>
            <person name="Shi W."/>
            <person name="Du L."/>
            <person name="Sun Y."/>
            <person name="Zhan W."/>
            <person name="Jiang J."/>
            <person name="Wang Q."/>
            <person name="Zhang B."/>
            <person name="Ji P."/>
            <person name="Sakyi L.B."/>
            <person name="Cui X."/>
            <person name="Yuan T."/>
            <person name="Jiang B."/>
            <person name="Yang W."/>
            <person name="Lam T.T.-Y."/>
            <person name="Chang Q."/>
            <person name="Ding S."/>
            <person name="Wang X."/>
            <person name="Zhu J."/>
            <person name="Ruan X."/>
            <person name="Zhao L."/>
            <person name="Wei J."/>
            <person name="Que T."/>
            <person name="Du C."/>
            <person name="Cheng J."/>
            <person name="Dai P."/>
            <person name="Han X."/>
            <person name="Huang E."/>
            <person name="Gao Y."/>
            <person name="Liu J."/>
            <person name="Shao H."/>
            <person name="Ye R."/>
            <person name="Li L."/>
            <person name="Wei W."/>
            <person name="Wang X."/>
            <person name="Wang C."/>
            <person name="Yang T."/>
            <person name="Huo Q."/>
            <person name="Li W."/>
            <person name="Guo W."/>
            <person name="Chen H."/>
            <person name="Zhou L."/>
            <person name="Ni X."/>
            <person name="Tian J."/>
            <person name="Zhou Y."/>
            <person name="Sheng Y."/>
            <person name="Liu T."/>
            <person name="Pan Y."/>
            <person name="Xia L."/>
            <person name="Li J."/>
            <person name="Zhao F."/>
            <person name="Cao W."/>
        </authorList>
    </citation>
    <scope>NUCLEOTIDE SEQUENCE</scope>
    <source>
        <strain evidence="1">Hyas-2018</strain>
    </source>
</reference>
<evidence type="ECO:0000313" key="2">
    <source>
        <dbReference type="Proteomes" id="UP000821845"/>
    </source>
</evidence>
<proteinExistence type="predicted"/>
<sequence length="288" mass="32354">MERVLQFSALVWKNMYLRRLRVRPVAFLVEILMVTVPFIKIQNERGIGGNDAVVSSIIYPVYTPDLSDLRLDTVFYGPVNNYTRRILNIVRNDLPGVAIKTMIDEVAMAKLLFSKNVTPNTLGLYFHTESLGDDVPHDLTYTIMFSSGAYEITKARKEVRENGPSQLEDPMSLRVAAVQSAVDLAHISELEHRRSSNHTHEDLTVKLRQFPYPTYHEDTDNTMFLIGLRLGVAYAWPFCLVITRAIEERQSGMQASDVVAHVSSWTTVGSSRASRHSPNSIGVSAKAA</sequence>
<name>A0ACB7RWJ3_HYAAI</name>
<accession>A0ACB7RWJ3</accession>
<comment type="caution">
    <text evidence="1">The sequence shown here is derived from an EMBL/GenBank/DDBJ whole genome shotgun (WGS) entry which is preliminary data.</text>
</comment>
<dbReference type="Proteomes" id="UP000821845">
    <property type="component" value="Chromosome 7"/>
</dbReference>
<dbReference type="EMBL" id="CM023487">
    <property type="protein sequence ID" value="KAH6926998.1"/>
    <property type="molecule type" value="Genomic_DNA"/>
</dbReference>
<keyword evidence="2" id="KW-1185">Reference proteome</keyword>
<evidence type="ECO:0000313" key="1">
    <source>
        <dbReference type="EMBL" id="KAH6926998.1"/>
    </source>
</evidence>
<gene>
    <name evidence="1" type="ORF">HPB50_025268</name>
</gene>